<comment type="caution">
    <text evidence="1">The sequence shown here is derived from an EMBL/GenBank/DDBJ whole genome shotgun (WGS) entry which is preliminary data.</text>
</comment>
<organism evidence="1 2">
    <name type="scientific">Racocetra persica</name>
    <dbReference type="NCBI Taxonomy" id="160502"/>
    <lineage>
        <taxon>Eukaryota</taxon>
        <taxon>Fungi</taxon>
        <taxon>Fungi incertae sedis</taxon>
        <taxon>Mucoromycota</taxon>
        <taxon>Glomeromycotina</taxon>
        <taxon>Glomeromycetes</taxon>
        <taxon>Diversisporales</taxon>
        <taxon>Gigasporaceae</taxon>
        <taxon>Racocetra</taxon>
    </lineage>
</organism>
<dbReference type="Proteomes" id="UP000789920">
    <property type="component" value="Unassembled WGS sequence"/>
</dbReference>
<evidence type="ECO:0000313" key="1">
    <source>
        <dbReference type="EMBL" id="CAG8774366.1"/>
    </source>
</evidence>
<protein>
    <submittedName>
        <fullName evidence="1">8963_t:CDS:1</fullName>
    </submittedName>
</protein>
<feature type="non-terminal residue" evidence="1">
    <location>
        <position position="104"/>
    </location>
</feature>
<evidence type="ECO:0000313" key="2">
    <source>
        <dbReference type="Proteomes" id="UP000789920"/>
    </source>
</evidence>
<feature type="non-terminal residue" evidence="1">
    <location>
        <position position="1"/>
    </location>
</feature>
<name>A0ACA9R2K7_9GLOM</name>
<proteinExistence type="predicted"/>
<dbReference type="EMBL" id="CAJVQC010042057">
    <property type="protein sequence ID" value="CAG8774366.1"/>
    <property type="molecule type" value="Genomic_DNA"/>
</dbReference>
<sequence>LSQEPSITTLPIELYNSIINANYNFDTKMITLEDTSNYLFAIRRVKIKRMFIKCKDKFSNGKIKVSISEVYEDEKNDLQVTITSEALHKVIKKMCQTDNIEEKL</sequence>
<reference evidence="1" key="1">
    <citation type="submission" date="2021-06" db="EMBL/GenBank/DDBJ databases">
        <authorList>
            <person name="Kallberg Y."/>
            <person name="Tangrot J."/>
            <person name="Rosling A."/>
        </authorList>
    </citation>
    <scope>NUCLEOTIDE SEQUENCE</scope>
    <source>
        <strain evidence="1">MA461A</strain>
    </source>
</reference>
<keyword evidence="2" id="KW-1185">Reference proteome</keyword>
<gene>
    <name evidence="1" type="ORF">RPERSI_LOCUS16794</name>
</gene>
<accession>A0ACA9R2K7</accession>